<dbReference type="PANTHER" id="PTHR46825:SF7">
    <property type="entry name" value="D-ALANYL-D-ALANINE CARBOXYPEPTIDASE"/>
    <property type="match status" value="1"/>
</dbReference>
<reference evidence="3 4" key="1">
    <citation type="submission" date="2018-03" db="EMBL/GenBank/DDBJ databases">
        <title>Genomic Encyclopedia of Archaeal and Bacterial Type Strains, Phase II (KMG-II): from individual species to whole genera.</title>
        <authorList>
            <person name="Goeker M."/>
        </authorList>
    </citation>
    <scope>NUCLEOTIDE SEQUENCE [LARGE SCALE GENOMIC DNA]</scope>
    <source>
        <strain evidence="3 4">DSM 45211</strain>
    </source>
</reference>
<evidence type="ECO:0000259" key="2">
    <source>
        <dbReference type="Pfam" id="PF24491"/>
    </source>
</evidence>
<evidence type="ECO:0000313" key="3">
    <source>
        <dbReference type="EMBL" id="PSL08274.1"/>
    </source>
</evidence>
<dbReference type="InterPro" id="IPR001466">
    <property type="entry name" value="Beta-lactam-related"/>
</dbReference>
<protein>
    <submittedName>
        <fullName evidence="3">CubicO group peptidase (Beta-lactamase class C family)</fullName>
    </submittedName>
</protein>
<dbReference type="Pfam" id="PF00144">
    <property type="entry name" value="Beta-lactamase"/>
    <property type="match status" value="1"/>
</dbReference>
<feature type="domain" description="DUF7586" evidence="2">
    <location>
        <begin position="349"/>
        <end position="432"/>
    </location>
</feature>
<accession>A0A2P8EFR4</accession>
<gene>
    <name evidence="3" type="ORF">CLV30_101245</name>
</gene>
<feature type="domain" description="Beta-lactamase-related" evidence="1">
    <location>
        <begin position="18"/>
        <end position="321"/>
    </location>
</feature>
<name>A0A2P8EFR4_9ACTN</name>
<dbReference type="Gene3D" id="3.40.710.10">
    <property type="entry name" value="DD-peptidase/beta-lactamase superfamily"/>
    <property type="match status" value="1"/>
</dbReference>
<dbReference type="EMBL" id="PYGE01000001">
    <property type="protein sequence ID" value="PSL08274.1"/>
    <property type="molecule type" value="Genomic_DNA"/>
</dbReference>
<keyword evidence="4" id="KW-1185">Reference proteome</keyword>
<proteinExistence type="predicted"/>
<dbReference type="OrthoDB" id="3863176at2"/>
<dbReference type="AlphaFoldDB" id="A0A2P8EFR4"/>
<dbReference type="SUPFAM" id="SSF56601">
    <property type="entry name" value="beta-lactamase/transpeptidase-like"/>
    <property type="match status" value="1"/>
</dbReference>
<comment type="caution">
    <text evidence="3">The sequence shown here is derived from an EMBL/GenBank/DDBJ whole genome shotgun (WGS) entry which is preliminary data.</text>
</comment>
<dbReference type="Pfam" id="PF24491">
    <property type="entry name" value="DUF7586"/>
    <property type="match status" value="1"/>
</dbReference>
<dbReference type="InterPro" id="IPR056008">
    <property type="entry name" value="DUF7586"/>
</dbReference>
<evidence type="ECO:0000313" key="4">
    <source>
        <dbReference type="Proteomes" id="UP000243528"/>
    </source>
</evidence>
<dbReference type="PANTHER" id="PTHR46825">
    <property type="entry name" value="D-ALANYL-D-ALANINE-CARBOXYPEPTIDASE/ENDOPEPTIDASE AMPH"/>
    <property type="match status" value="1"/>
</dbReference>
<dbReference type="InterPro" id="IPR050491">
    <property type="entry name" value="AmpC-like"/>
</dbReference>
<sequence length="451" mass="48704">MIQDTTAAHLSHRIDVAQSEARLPSLAAGLVRGGRLVWSHARGTIDGRVTGHEADEHTQYRIGSITKTLVAVVVMRLRDEGALDLTDPFEQHVPGTAIGHVTVAQLLSHGAGLQAETDGPWWERTAGEYWRTLVDQLGLRHPPGRRFHYSNVGYAALGELIARHRGHPWATAVSAELLNPLEMQRTTARPVAPHAHGLAVHPFADVVLAEPEHDAGAMAPAGQLWSTVRDLARWAAFLAGDTGGLLDPDTLAEMRSPLVVDDTPGSPWTAAHGLGVQVWNIEGRRFVGHGGSMPGFLASVRVDVETGDGVVLFTNSTSGLPRSLGTDLLSELTQAEPLPPEPWHVAEGDAEVLDLVGPWYWGPAGFELRAAGDGRLHLRPVDGAGRASRFDACGPDRWVGLDGYFAGEPLHVIRRRDRSVSHLDLASFRFTRTPYDPDADVPGGVDEAGWR</sequence>
<dbReference type="Proteomes" id="UP000243528">
    <property type="component" value="Unassembled WGS sequence"/>
</dbReference>
<dbReference type="InterPro" id="IPR012338">
    <property type="entry name" value="Beta-lactam/transpept-like"/>
</dbReference>
<organism evidence="3 4">
    <name type="scientific">Haloactinopolyspora alba</name>
    <dbReference type="NCBI Taxonomy" id="648780"/>
    <lineage>
        <taxon>Bacteria</taxon>
        <taxon>Bacillati</taxon>
        <taxon>Actinomycetota</taxon>
        <taxon>Actinomycetes</taxon>
        <taxon>Jiangellales</taxon>
        <taxon>Jiangellaceae</taxon>
        <taxon>Haloactinopolyspora</taxon>
    </lineage>
</organism>
<evidence type="ECO:0000259" key="1">
    <source>
        <dbReference type="Pfam" id="PF00144"/>
    </source>
</evidence>